<proteinExistence type="predicted"/>
<evidence type="ECO:0008006" key="3">
    <source>
        <dbReference type="Google" id="ProtNLM"/>
    </source>
</evidence>
<dbReference type="EMBL" id="QLZR01000009">
    <property type="protein sequence ID" value="RAZ73640.1"/>
    <property type="molecule type" value="Genomic_DNA"/>
</dbReference>
<reference evidence="1 2" key="1">
    <citation type="submission" date="2018-06" db="EMBL/GenBank/DDBJ databases">
        <title>The draft genome sequences of strains SCU63 and S1.</title>
        <authorList>
            <person name="Gan L."/>
        </authorList>
    </citation>
    <scope>NUCLEOTIDE SEQUENCE [LARGE SCALE GENOMIC DNA]</scope>
    <source>
        <strain evidence="1 2">SCU63</strain>
    </source>
</reference>
<sequence>MSSLMTKELILHFENMIYLPFLLTILNKDRETIDNMPFKLKRPYLQLVDQAIKCAESDLRNTRIYMKRQQYKILQGTKDKLFTEYVFYYNGYEDHRKYLHYQLRNRTEELISVYFHQVTIEENPNRKNSWGSV</sequence>
<gene>
    <name evidence="1" type="ORF">DP120_17040</name>
</gene>
<evidence type="ECO:0000313" key="1">
    <source>
        <dbReference type="EMBL" id="RAZ73640.1"/>
    </source>
</evidence>
<keyword evidence="2" id="KW-1185">Reference proteome</keyword>
<dbReference type="Pfam" id="PF26325">
    <property type="entry name" value="YhjD"/>
    <property type="match status" value="1"/>
</dbReference>
<comment type="caution">
    <text evidence="1">The sequence shown here is derived from an EMBL/GenBank/DDBJ whole genome shotgun (WGS) entry which is preliminary data.</text>
</comment>
<dbReference type="AlphaFoldDB" id="A0A365KKJ8"/>
<dbReference type="InterPro" id="IPR058600">
    <property type="entry name" value="YhjD-like"/>
</dbReference>
<dbReference type="Proteomes" id="UP000251002">
    <property type="component" value="Unassembled WGS sequence"/>
</dbReference>
<organism evidence="1 2">
    <name type="scientific">Planococcus halotolerans</name>
    <dbReference type="NCBI Taxonomy" id="2233542"/>
    <lineage>
        <taxon>Bacteria</taxon>
        <taxon>Bacillati</taxon>
        <taxon>Bacillota</taxon>
        <taxon>Bacilli</taxon>
        <taxon>Bacillales</taxon>
        <taxon>Caryophanaceae</taxon>
        <taxon>Planococcus</taxon>
    </lineage>
</organism>
<protein>
    <recommendedName>
        <fullName evidence="3">YhjD</fullName>
    </recommendedName>
</protein>
<name>A0A365KKJ8_9BACL</name>
<evidence type="ECO:0000313" key="2">
    <source>
        <dbReference type="Proteomes" id="UP000251002"/>
    </source>
</evidence>
<accession>A0A365KKJ8</accession>
<dbReference type="RefSeq" id="WP_112224830.1">
    <property type="nucleotide sequence ID" value="NZ_CP196859.1"/>
</dbReference>